<accession>A0A4U7B563</accession>
<dbReference type="PANTHER" id="PTHR24320:SF154">
    <property type="entry name" value="OXIDOREDUCTASE, SHORT-CHAIN DEHYDROGENASE_REDUCTASE FAMILY (AFU_ORTHOLOGUE AFUA_2G04560)"/>
    <property type="match status" value="1"/>
</dbReference>
<protein>
    <submittedName>
        <fullName evidence="3">Uncharacterized protein</fullName>
    </submittedName>
</protein>
<dbReference type="PANTHER" id="PTHR24320">
    <property type="entry name" value="RETINOL DEHYDROGENASE"/>
    <property type="match status" value="1"/>
</dbReference>
<dbReference type="AlphaFoldDB" id="A0A4U7B563"/>
<dbReference type="SUPFAM" id="SSF51735">
    <property type="entry name" value="NAD(P)-binding Rossmann-fold domains"/>
    <property type="match status" value="1"/>
</dbReference>
<name>A0A4U7B563_9PEZI</name>
<dbReference type="Pfam" id="PF00106">
    <property type="entry name" value="adh_short"/>
    <property type="match status" value="1"/>
</dbReference>
<dbReference type="GO" id="GO:0016491">
    <property type="term" value="F:oxidoreductase activity"/>
    <property type="evidence" value="ECO:0007669"/>
    <property type="project" value="UniProtKB-KW"/>
</dbReference>
<dbReference type="InterPro" id="IPR002347">
    <property type="entry name" value="SDR_fam"/>
</dbReference>
<evidence type="ECO:0000256" key="2">
    <source>
        <dbReference type="ARBA" id="ARBA00023002"/>
    </source>
</evidence>
<evidence type="ECO:0000256" key="1">
    <source>
        <dbReference type="ARBA" id="ARBA00006484"/>
    </source>
</evidence>
<organism evidence="3 4">
    <name type="scientific">Elsinoe australis</name>
    <dbReference type="NCBI Taxonomy" id="40998"/>
    <lineage>
        <taxon>Eukaryota</taxon>
        <taxon>Fungi</taxon>
        <taxon>Dikarya</taxon>
        <taxon>Ascomycota</taxon>
        <taxon>Pezizomycotina</taxon>
        <taxon>Dothideomycetes</taxon>
        <taxon>Dothideomycetidae</taxon>
        <taxon>Myriangiales</taxon>
        <taxon>Elsinoaceae</taxon>
        <taxon>Elsinoe</taxon>
    </lineage>
</organism>
<comment type="caution">
    <text evidence="3">The sequence shown here is derived from an EMBL/GenBank/DDBJ whole genome shotgun (WGS) entry which is preliminary data.</text>
</comment>
<dbReference type="EMBL" id="PTQR01000012">
    <property type="protein sequence ID" value="TKX26523.1"/>
    <property type="molecule type" value="Genomic_DNA"/>
</dbReference>
<evidence type="ECO:0000313" key="3">
    <source>
        <dbReference type="EMBL" id="TKX26523.1"/>
    </source>
</evidence>
<reference evidence="3 4" key="1">
    <citation type="submission" date="2018-02" db="EMBL/GenBank/DDBJ databases">
        <title>Draft genome sequences of Elsinoe sp., causing black scab on jojoba.</title>
        <authorList>
            <person name="Stodart B."/>
            <person name="Jeffress S."/>
            <person name="Ash G."/>
            <person name="Arun Chinnappa K."/>
        </authorList>
    </citation>
    <scope>NUCLEOTIDE SEQUENCE [LARGE SCALE GENOMIC DNA]</scope>
    <source>
        <strain evidence="3 4">Hillstone_2</strain>
    </source>
</reference>
<dbReference type="Gene3D" id="3.40.50.720">
    <property type="entry name" value="NAD(P)-binding Rossmann-like Domain"/>
    <property type="match status" value="1"/>
</dbReference>
<comment type="similarity">
    <text evidence="1">Belongs to the short-chain dehydrogenases/reductases (SDR) family.</text>
</comment>
<dbReference type="Proteomes" id="UP000308133">
    <property type="component" value="Unassembled WGS sequence"/>
</dbReference>
<keyword evidence="2" id="KW-0560">Oxidoreductase</keyword>
<dbReference type="PRINTS" id="PR00081">
    <property type="entry name" value="GDHRDH"/>
</dbReference>
<gene>
    <name evidence="3" type="ORF">C1H76_1055</name>
</gene>
<dbReference type="InterPro" id="IPR036291">
    <property type="entry name" value="NAD(P)-bd_dom_sf"/>
</dbReference>
<sequence length="301" mass="32851">MADFDPKRDIPNLGGKAIVVTGGTAGLGRETVTSLVKAGSPHIFFTGRNAKSAQETTEAVKAIDRGAKITFVECDLTDLKAVKAAAEKITSQTNRLDIVFCNAGIMATPAALSKDGFEIQFATNHLGHAMLVQQLLPLLQKTASQPKSDVRIIHNTSLGYQLASKINYDTIRTTQESYVLGAFKRYGQSKLANVLYPAEFARRHPNITSVAIHPGVIMTGLVTNLSSFNYYFTQASTYKEQVTVDEGVKNQLWAATAPKDQIKNGAFYEPVGKLGRTTPAALNQEMAKELYDWTEKTLAQY</sequence>
<evidence type="ECO:0000313" key="4">
    <source>
        <dbReference type="Proteomes" id="UP000308133"/>
    </source>
</evidence>
<proteinExistence type="inferred from homology"/>